<proteinExistence type="predicted"/>
<dbReference type="AlphaFoldDB" id="A0A6J7R8T3"/>
<gene>
    <name evidence="1" type="ORF">UFOPK3992_01948</name>
</gene>
<name>A0A6J7R8T3_9ZZZZ</name>
<accession>A0A6J7R8T3</accession>
<dbReference type="EMBL" id="CAFBOZ010000354">
    <property type="protein sequence ID" value="CAB5025199.1"/>
    <property type="molecule type" value="Genomic_DNA"/>
</dbReference>
<reference evidence="1" key="1">
    <citation type="submission" date="2020-05" db="EMBL/GenBank/DDBJ databases">
        <authorList>
            <person name="Chiriac C."/>
            <person name="Salcher M."/>
            <person name="Ghai R."/>
            <person name="Kavagutti S V."/>
        </authorList>
    </citation>
    <scope>NUCLEOTIDE SEQUENCE</scope>
</reference>
<protein>
    <submittedName>
        <fullName evidence="1">Unannotated protein</fullName>
    </submittedName>
</protein>
<evidence type="ECO:0000313" key="1">
    <source>
        <dbReference type="EMBL" id="CAB5025199.1"/>
    </source>
</evidence>
<organism evidence="1">
    <name type="scientific">freshwater metagenome</name>
    <dbReference type="NCBI Taxonomy" id="449393"/>
    <lineage>
        <taxon>unclassified sequences</taxon>
        <taxon>metagenomes</taxon>
        <taxon>ecological metagenomes</taxon>
    </lineage>
</organism>
<sequence>MRLGRMAPDGADTLLLRAGLLGPADSVPAWREWRSTHDVQSIYGPSSALLSLISASVPDDELGPDRDVLRGLRRRAWAVNATQRESLARTLAHLSDSGVDACPVRGSHSLVAPPPHEPALPVTRNDLWVGPGDWVTALEVLVTLNFVAESFAGSDDSNLLLTDPQGNRLVFTWGYVFPRWSRTPYEHGPEPRAQWRGLSIPTLSAPQALVAAIVEGVGPHGAQALTWPIEVSRLVNAHSDDPDFWDLVGEAAIDSGQAPVVAAALEWVRGTLDIPSPPSLVSVLAECAMNPRLRLERALMSHGLPSASRPRRALDVRRARRRAPWSAVPHAAPQ</sequence>